<reference evidence="14" key="1">
    <citation type="submission" date="2023-07" db="EMBL/GenBank/DDBJ databases">
        <authorList>
            <consortium name="AG Swart"/>
            <person name="Singh M."/>
            <person name="Singh A."/>
            <person name="Seah K."/>
            <person name="Emmerich C."/>
        </authorList>
    </citation>
    <scope>NUCLEOTIDE SEQUENCE</scope>
    <source>
        <strain evidence="14">DP1</strain>
    </source>
</reference>
<dbReference type="InterPro" id="IPR017441">
    <property type="entry name" value="Protein_kinase_ATP_BS"/>
</dbReference>
<sequence length="445" mass="50618">MTTIGNYKFVRKIGTGGFSKVMLAEDIRTGEKVALKIMKNSGSKQGLYRKSLFENEVAVLKELELNTILKLKGSSPHELLIDPNGKEVDINYIALEYAQYGELFDYVAKGEKFSEKTTRFFFNQIIKTLEYMASKGYSHRDIKPENLLFGSDFTLKFADFGFATKSERCTQRRGTFGYMAPEVLANKPYNPRKADIFSAAVILFIMTTKHCPFIKAEHGDKYYNLVMKGQLDKFWELHQNSNDGTEEFSEDFKDLINGMLQANPKARLSLDAIKNHPWMKGPMAKAEDIKFEFRLRKKILEGNIETTDPKESSQSSGCSQNSSSDSATNEDSDQSENAEMADEESEPLVSDYVSVVDGDILVDAVTWYCTAKKISHIKSPDFYRVNIKVDEGDKRANIEVNILRRKKDGKRAVEFKTLSGSKALCSYAFTDFLEFSRNHLYELFN</sequence>
<keyword evidence="7 10" id="KW-0067">ATP-binding</keyword>
<evidence type="ECO:0000256" key="5">
    <source>
        <dbReference type="ARBA" id="ARBA00022741"/>
    </source>
</evidence>
<evidence type="ECO:0000313" key="15">
    <source>
        <dbReference type="Proteomes" id="UP001295684"/>
    </source>
</evidence>
<comment type="caution">
    <text evidence="14">The sequence shown here is derived from an EMBL/GenBank/DDBJ whole genome shotgun (WGS) entry which is preliminary data.</text>
</comment>
<dbReference type="PROSITE" id="PS00107">
    <property type="entry name" value="PROTEIN_KINASE_ATP"/>
    <property type="match status" value="1"/>
</dbReference>
<gene>
    <name evidence="14" type="ORF">ECRASSUSDP1_LOCUS9493</name>
</gene>
<protein>
    <recommendedName>
        <fullName evidence="2">non-specific serine/threonine protein kinase</fullName>
        <ecNumber evidence="2">2.7.11.1</ecNumber>
    </recommendedName>
</protein>
<feature type="compositionally biased region" description="Low complexity" evidence="12">
    <location>
        <begin position="312"/>
        <end position="326"/>
    </location>
</feature>
<feature type="domain" description="Protein kinase" evidence="13">
    <location>
        <begin position="7"/>
        <end position="279"/>
    </location>
</feature>
<dbReference type="InterPro" id="IPR008271">
    <property type="entry name" value="Ser/Thr_kinase_AS"/>
</dbReference>
<evidence type="ECO:0000256" key="10">
    <source>
        <dbReference type="PROSITE-ProRule" id="PRU10141"/>
    </source>
</evidence>
<keyword evidence="5 10" id="KW-0547">Nucleotide-binding</keyword>
<dbReference type="Proteomes" id="UP001295684">
    <property type="component" value="Unassembled WGS sequence"/>
</dbReference>
<evidence type="ECO:0000256" key="3">
    <source>
        <dbReference type="ARBA" id="ARBA00022527"/>
    </source>
</evidence>
<dbReference type="Gene3D" id="1.10.510.10">
    <property type="entry name" value="Transferase(Phosphotransferase) domain 1"/>
    <property type="match status" value="1"/>
</dbReference>
<feature type="compositionally biased region" description="Acidic residues" evidence="12">
    <location>
        <begin position="328"/>
        <end position="346"/>
    </location>
</feature>
<dbReference type="Pfam" id="PF00069">
    <property type="entry name" value="Pkinase"/>
    <property type="match status" value="1"/>
</dbReference>
<evidence type="ECO:0000256" key="1">
    <source>
        <dbReference type="ARBA" id="ARBA00011245"/>
    </source>
</evidence>
<keyword evidence="15" id="KW-1185">Reference proteome</keyword>
<dbReference type="PROSITE" id="PS00108">
    <property type="entry name" value="PROTEIN_KINASE_ST"/>
    <property type="match status" value="1"/>
</dbReference>
<organism evidence="14 15">
    <name type="scientific">Euplotes crassus</name>
    <dbReference type="NCBI Taxonomy" id="5936"/>
    <lineage>
        <taxon>Eukaryota</taxon>
        <taxon>Sar</taxon>
        <taxon>Alveolata</taxon>
        <taxon>Ciliophora</taxon>
        <taxon>Intramacronucleata</taxon>
        <taxon>Spirotrichea</taxon>
        <taxon>Hypotrichia</taxon>
        <taxon>Euplotida</taxon>
        <taxon>Euplotidae</taxon>
        <taxon>Moneuplotes</taxon>
    </lineage>
</organism>
<keyword evidence="4" id="KW-0808">Transferase</keyword>
<keyword evidence="6" id="KW-0418">Kinase</keyword>
<dbReference type="FunFam" id="1.10.510.10:FF:000571">
    <property type="entry name" value="Maternal embryonic leucine zipper kinase"/>
    <property type="match status" value="1"/>
</dbReference>
<dbReference type="GO" id="GO:0004674">
    <property type="term" value="F:protein serine/threonine kinase activity"/>
    <property type="evidence" value="ECO:0007669"/>
    <property type="project" value="UniProtKB-KW"/>
</dbReference>
<feature type="binding site" evidence="10">
    <location>
        <position position="36"/>
    </location>
    <ligand>
        <name>ATP</name>
        <dbReference type="ChEBI" id="CHEBI:30616"/>
    </ligand>
</feature>
<dbReference type="SUPFAM" id="SSF56112">
    <property type="entry name" value="Protein kinase-like (PK-like)"/>
    <property type="match status" value="1"/>
</dbReference>
<accession>A0AAD1XEG2</accession>
<dbReference type="EC" id="2.7.11.1" evidence="2"/>
<feature type="region of interest" description="Disordered" evidence="12">
    <location>
        <begin position="304"/>
        <end position="347"/>
    </location>
</feature>
<dbReference type="PROSITE" id="PS50011">
    <property type="entry name" value="PROTEIN_KINASE_DOM"/>
    <property type="match status" value="1"/>
</dbReference>
<evidence type="ECO:0000256" key="9">
    <source>
        <dbReference type="ARBA" id="ARBA00048679"/>
    </source>
</evidence>
<dbReference type="GO" id="GO:0007165">
    <property type="term" value="P:signal transduction"/>
    <property type="evidence" value="ECO:0007669"/>
    <property type="project" value="TreeGrafter"/>
</dbReference>
<dbReference type="AlphaFoldDB" id="A0AAD1XEG2"/>
<evidence type="ECO:0000256" key="11">
    <source>
        <dbReference type="RuleBase" id="RU000304"/>
    </source>
</evidence>
<evidence type="ECO:0000256" key="2">
    <source>
        <dbReference type="ARBA" id="ARBA00012513"/>
    </source>
</evidence>
<evidence type="ECO:0000313" key="14">
    <source>
        <dbReference type="EMBL" id="CAI2368202.1"/>
    </source>
</evidence>
<dbReference type="SMART" id="SM00220">
    <property type="entry name" value="S_TKc"/>
    <property type="match status" value="1"/>
</dbReference>
<proteinExistence type="inferred from homology"/>
<comment type="catalytic activity">
    <reaction evidence="9">
        <text>L-seryl-[protein] + ATP = O-phospho-L-seryl-[protein] + ADP + H(+)</text>
        <dbReference type="Rhea" id="RHEA:17989"/>
        <dbReference type="Rhea" id="RHEA-COMP:9863"/>
        <dbReference type="Rhea" id="RHEA-COMP:11604"/>
        <dbReference type="ChEBI" id="CHEBI:15378"/>
        <dbReference type="ChEBI" id="CHEBI:29999"/>
        <dbReference type="ChEBI" id="CHEBI:30616"/>
        <dbReference type="ChEBI" id="CHEBI:83421"/>
        <dbReference type="ChEBI" id="CHEBI:456216"/>
        <dbReference type="EC" id="2.7.11.1"/>
    </reaction>
</comment>
<comment type="subunit">
    <text evidence="1">Monomer.</text>
</comment>
<dbReference type="InterPro" id="IPR000719">
    <property type="entry name" value="Prot_kinase_dom"/>
</dbReference>
<dbReference type="GO" id="GO:0005524">
    <property type="term" value="F:ATP binding"/>
    <property type="evidence" value="ECO:0007669"/>
    <property type="project" value="UniProtKB-UniRule"/>
</dbReference>
<dbReference type="PANTHER" id="PTHR43895:SF32">
    <property type="entry name" value="SERINE_THREONINE-PROTEIN KINASE CHK1"/>
    <property type="match status" value="1"/>
</dbReference>
<dbReference type="EMBL" id="CAMPGE010009331">
    <property type="protein sequence ID" value="CAI2368202.1"/>
    <property type="molecule type" value="Genomic_DNA"/>
</dbReference>
<evidence type="ECO:0000256" key="4">
    <source>
        <dbReference type="ARBA" id="ARBA00022679"/>
    </source>
</evidence>
<evidence type="ECO:0000256" key="6">
    <source>
        <dbReference type="ARBA" id="ARBA00022777"/>
    </source>
</evidence>
<dbReference type="InterPro" id="IPR011009">
    <property type="entry name" value="Kinase-like_dom_sf"/>
</dbReference>
<evidence type="ECO:0000259" key="13">
    <source>
        <dbReference type="PROSITE" id="PS50011"/>
    </source>
</evidence>
<name>A0AAD1XEG2_EUPCR</name>
<comment type="similarity">
    <text evidence="11">Belongs to the protein kinase superfamily.</text>
</comment>
<evidence type="ECO:0000256" key="12">
    <source>
        <dbReference type="SAM" id="MobiDB-lite"/>
    </source>
</evidence>
<evidence type="ECO:0000256" key="8">
    <source>
        <dbReference type="ARBA" id="ARBA00047899"/>
    </source>
</evidence>
<dbReference type="PANTHER" id="PTHR43895">
    <property type="entry name" value="CALCIUM/CALMODULIN-DEPENDENT PROTEIN KINASE KINASE-RELATED"/>
    <property type="match status" value="1"/>
</dbReference>
<comment type="catalytic activity">
    <reaction evidence="8">
        <text>L-threonyl-[protein] + ATP = O-phospho-L-threonyl-[protein] + ADP + H(+)</text>
        <dbReference type="Rhea" id="RHEA:46608"/>
        <dbReference type="Rhea" id="RHEA-COMP:11060"/>
        <dbReference type="Rhea" id="RHEA-COMP:11605"/>
        <dbReference type="ChEBI" id="CHEBI:15378"/>
        <dbReference type="ChEBI" id="CHEBI:30013"/>
        <dbReference type="ChEBI" id="CHEBI:30616"/>
        <dbReference type="ChEBI" id="CHEBI:61977"/>
        <dbReference type="ChEBI" id="CHEBI:456216"/>
        <dbReference type="EC" id="2.7.11.1"/>
    </reaction>
</comment>
<evidence type="ECO:0000256" key="7">
    <source>
        <dbReference type="ARBA" id="ARBA00022840"/>
    </source>
</evidence>
<keyword evidence="3 11" id="KW-0723">Serine/threonine-protein kinase</keyword>